<keyword evidence="2" id="KW-0677">Repeat</keyword>
<dbReference type="Gene3D" id="1.25.40.10">
    <property type="entry name" value="Tetratricopeptide repeat domain"/>
    <property type="match status" value="3"/>
</dbReference>
<comment type="similarity">
    <text evidence="1">Belongs to the PPR family. P subfamily.</text>
</comment>
<evidence type="ECO:0000256" key="2">
    <source>
        <dbReference type="ARBA" id="ARBA00022737"/>
    </source>
</evidence>
<dbReference type="PANTHER" id="PTHR45717">
    <property type="entry name" value="OS12G0527900 PROTEIN"/>
    <property type="match status" value="1"/>
</dbReference>
<gene>
    <name evidence="3" type="ORF">DM860_004466</name>
</gene>
<protein>
    <recommendedName>
        <fullName evidence="5">Pentacotripeptide-repeat region of PRORP domain-containing protein</fullName>
    </recommendedName>
</protein>
<evidence type="ECO:0000256" key="1">
    <source>
        <dbReference type="ARBA" id="ARBA00007626"/>
    </source>
</evidence>
<keyword evidence="4" id="KW-1185">Reference proteome</keyword>
<dbReference type="NCBIfam" id="TIGR00756">
    <property type="entry name" value="PPR"/>
    <property type="match status" value="2"/>
</dbReference>
<dbReference type="EMBL" id="NQVE01000015">
    <property type="protein sequence ID" value="RAL53995.1"/>
    <property type="molecule type" value="Genomic_DNA"/>
</dbReference>
<dbReference type="GO" id="GO:0005739">
    <property type="term" value="C:mitochondrion"/>
    <property type="evidence" value="ECO:0007669"/>
    <property type="project" value="TreeGrafter"/>
</dbReference>
<proteinExistence type="inferred from homology"/>
<organism evidence="3 4">
    <name type="scientific">Cuscuta australis</name>
    <dbReference type="NCBI Taxonomy" id="267555"/>
    <lineage>
        <taxon>Eukaryota</taxon>
        <taxon>Viridiplantae</taxon>
        <taxon>Streptophyta</taxon>
        <taxon>Embryophyta</taxon>
        <taxon>Tracheophyta</taxon>
        <taxon>Spermatophyta</taxon>
        <taxon>Magnoliopsida</taxon>
        <taxon>eudicotyledons</taxon>
        <taxon>Gunneridae</taxon>
        <taxon>Pentapetalae</taxon>
        <taxon>asterids</taxon>
        <taxon>lamiids</taxon>
        <taxon>Solanales</taxon>
        <taxon>Convolvulaceae</taxon>
        <taxon>Cuscuteae</taxon>
        <taxon>Cuscuta</taxon>
        <taxon>Cuscuta subgen. Grammica</taxon>
        <taxon>Cuscuta sect. Cleistogrammica</taxon>
    </lineage>
</organism>
<dbReference type="Proteomes" id="UP000249390">
    <property type="component" value="Unassembled WGS sequence"/>
</dbReference>
<dbReference type="AlphaFoldDB" id="A0A328E7H9"/>
<evidence type="ECO:0008006" key="5">
    <source>
        <dbReference type="Google" id="ProtNLM"/>
    </source>
</evidence>
<name>A0A328E7H9_9ASTE</name>
<dbReference type="PANTHER" id="PTHR45717:SF3">
    <property type="entry name" value="OS04G0544400 PROTEIN"/>
    <property type="match status" value="1"/>
</dbReference>
<reference evidence="3 4" key="1">
    <citation type="submission" date="2018-06" db="EMBL/GenBank/DDBJ databases">
        <title>The Genome of Cuscuta australis (Dodder) Provides Insight into the Evolution of Plant Parasitism.</title>
        <authorList>
            <person name="Liu H."/>
        </authorList>
    </citation>
    <scope>NUCLEOTIDE SEQUENCE [LARGE SCALE GENOMIC DNA]</scope>
    <source>
        <strain evidence="4">cv. Yunnan</strain>
        <tissue evidence="3">Vines</tissue>
    </source>
</reference>
<dbReference type="SUPFAM" id="SSF48452">
    <property type="entry name" value="TPR-like"/>
    <property type="match status" value="1"/>
</dbReference>
<dbReference type="InterPro" id="IPR011990">
    <property type="entry name" value="TPR-like_helical_dom_sf"/>
</dbReference>
<comment type="caution">
    <text evidence="3">The sequence shown here is derived from an EMBL/GenBank/DDBJ whole genome shotgun (WGS) entry which is preliminary data.</text>
</comment>
<dbReference type="InterPro" id="IPR002885">
    <property type="entry name" value="PPR_rpt"/>
</dbReference>
<evidence type="ECO:0000313" key="3">
    <source>
        <dbReference type="EMBL" id="RAL53995.1"/>
    </source>
</evidence>
<dbReference type="Pfam" id="PF01535">
    <property type="entry name" value="PPR"/>
    <property type="match status" value="4"/>
</dbReference>
<evidence type="ECO:0000313" key="4">
    <source>
        <dbReference type="Proteomes" id="UP000249390"/>
    </source>
</evidence>
<dbReference type="GO" id="GO:0003729">
    <property type="term" value="F:mRNA binding"/>
    <property type="evidence" value="ECO:0007669"/>
    <property type="project" value="UniProtKB-ARBA"/>
</dbReference>
<sequence length="526" mass="59409">MLLLNHPTAAAATNAALFPRRPRSDLSPDLSLPLRSFPSGSGLSSSPLLPPLTTSGNPVSRCIARAFPWSPRKNEIVEYEKRPKEKWIRYFEKLAAVRNPEKGVAAALNGYESKGKRVNTIYLFRAARMLCKAKLYKHALEVYRWMESKPPDTYPVTTKDRAFKLDLIFQAHGASSAEDYFMSLKESVRDRLVHGALLKVYVDCKMKEKAESLYATMKEKGMVDSALFTNVMMTLYTGIGEFDKVDPIISEMKKKGFSLDACSYNIWLTSLGARRSFEKMDQVFDSMKKRASIDIGWDTYSIMAAVYIKMGYFESAEECLKQVEGKIDGQNRTPYDHLISLYGALGKPRDVHRLWIDYKSKFTTLLDTDYREVIKSLLRCGDVEGAEVIYDEWLSTKPTPYDPRIGNLLLACYVKNGETEKIKAFFKQMAELGGNQNPKTWEILAAHEIRGKRVAEALSCLKVAVSVNQSKKWKPERALVSSILKSCEEEGDAASKEMLFEVLKETGYLHDEMEKGAENGEGIQSA</sequence>
<accession>A0A328E7H9</accession>